<dbReference type="InterPro" id="IPR000436">
    <property type="entry name" value="Sushi_SCR_CCP_dom"/>
</dbReference>
<dbReference type="InterPro" id="IPR036179">
    <property type="entry name" value="Ig-like_dom_sf"/>
</dbReference>
<keyword evidence="2" id="KW-0768">Sushi</keyword>
<dbReference type="PROSITE" id="PS50923">
    <property type="entry name" value="SUSHI"/>
    <property type="match status" value="1"/>
</dbReference>
<proteinExistence type="predicted"/>
<reference evidence="4" key="1">
    <citation type="journal article" date="2020" name="bioRxiv">
        <title>Chromosome-level reference genome of the European wasp spider Argiope bruennichi: a resource for studies on range expansion and evolutionary adaptation.</title>
        <authorList>
            <person name="Sheffer M.M."/>
            <person name="Hoppe A."/>
            <person name="Krehenwinkel H."/>
            <person name="Uhl G."/>
            <person name="Kuss A.W."/>
            <person name="Jensen L."/>
            <person name="Jensen C."/>
            <person name="Gillespie R.G."/>
            <person name="Hoff K.J."/>
            <person name="Prost S."/>
        </authorList>
    </citation>
    <scope>NUCLEOTIDE SEQUENCE</scope>
</reference>
<comment type="caution">
    <text evidence="4">The sequence shown here is derived from an EMBL/GenBank/DDBJ whole genome shotgun (WGS) entry which is preliminary data.</text>
</comment>
<dbReference type="InterPro" id="IPR035976">
    <property type="entry name" value="Sushi/SCR/CCP_sf"/>
</dbReference>
<evidence type="ECO:0000313" key="4">
    <source>
        <dbReference type="EMBL" id="KAF8777470.1"/>
    </source>
</evidence>
<feature type="domain" description="Sushi" evidence="3">
    <location>
        <begin position="172"/>
        <end position="238"/>
    </location>
</feature>
<dbReference type="InterPro" id="IPR013783">
    <property type="entry name" value="Ig-like_fold"/>
</dbReference>
<evidence type="ECO:0000259" key="3">
    <source>
        <dbReference type="PROSITE" id="PS50923"/>
    </source>
</evidence>
<dbReference type="Proteomes" id="UP000807504">
    <property type="component" value="Unassembled WGS sequence"/>
</dbReference>
<evidence type="ECO:0000256" key="2">
    <source>
        <dbReference type="PROSITE-ProRule" id="PRU00302"/>
    </source>
</evidence>
<sequence length="238" mass="26685">MKLADLVPTILIEPDNVDKPFGLMATNDQGHLIIYPNTNLKLHCLFPENQLGWPTWEAEQFSTGFTYPIHARTSQHRSTVEFDAITSRFSGIYTCKSPYNKKHSITMVVEDVKCPVFQVNSEQEKALTYNGHPDGGERILTTTAQFFCEGGSSIAATCLPNGNWSISAPTMEECPPKRAKIWGCDVFIKQSDDDPEVKYDNHKHEIRFSCTGNRRLVGGAVATCIHNTWTLSPFPKCK</sequence>
<dbReference type="SUPFAM" id="SSF57535">
    <property type="entry name" value="Complement control module/SCR domain"/>
    <property type="match status" value="1"/>
</dbReference>
<dbReference type="Gene3D" id="2.60.40.10">
    <property type="entry name" value="Immunoglobulins"/>
    <property type="match status" value="1"/>
</dbReference>
<dbReference type="AlphaFoldDB" id="A0A8T0ENW5"/>
<gene>
    <name evidence="4" type="ORF">HNY73_014327</name>
</gene>
<keyword evidence="1 2" id="KW-1015">Disulfide bond</keyword>
<evidence type="ECO:0000256" key="1">
    <source>
        <dbReference type="ARBA" id="ARBA00023157"/>
    </source>
</evidence>
<feature type="disulfide bond" evidence="2">
    <location>
        <begin position="210"/>
        <end position="237"/>
    </location>
</feature>
<evidence type="ECO:0000313" key="5">
    <source>
        <dbReference type="Proteomes" id="UP000807504"/>
    </source>
</evidence>
<organism evidence="4 5">
    <name type="scientific">Argiope bruennichi</name>
    <name type="common">Wasp spider</name>
    <name type="synonym">Aranea bruennichi</name>
    <dbReference type="NCBI Taxonomy" id="94029"/>
    <lineage>
        <taxon>Eukaryota</taxon>
        <taxon>Metazoa</taxon>
        <taxon>Ecdysozoa</taxon>
        <taxon>Arthropoda</taxon>
        <taxon>Chelicerata</taxon>
        <taxon>Arachnida</taxon>
        <taxon>Araneae</taxon>
        <taxon>Araneomorphae</taxon>
        <taxon>Entelegynae</taxon>
        <taxon>Araneoidea</taxon>
        <taxon>Araneidae</taxon>
        <taxon>Argiope</taxon>
    </lineage>
</organism>
<comment type="caution">
    <text evidence="2">Lacks conserved residue(s) required for the propagation of feature annotation.</text>
</comment>
<keyword evidence="5" id="KW-1185">Reference proteome</keyword>
<dbReference type="SUPFAM" id="SSF48726">
    <property type="entry name" value="Immunoglobulin"/>
    <property type="match status" value="1"/>
</dbReference>
<dbReference type="Gene3D" id="2.10.70.10">
    <property type="entry name" value="Complement Module, domain 1"/>
    <property type="match status" value="1"/>
</dbReference>
<protein>
    <submittedName>
        <fullName evidence="4">Locomotion-related protein Hikaru genki like protein</fullName>
    </submittedName>
</protein>
<accession>A0A8T0ENW5</accession>
<reference evidence="4" key="2">
    <citation type="submission" date="2020-06" db="EMBL/GenBank/DDBJ databases">
        <authorList>
            <person name="Sheffer M."/>
        </authorList>
    </citation>
    <scope>NUCLEOTIDE SEQUENCE</scope>
</reference>
<dbReference type="EMBL" id="JABXBU010002072">
    <property type="protein sequence ID" value="KAF8777470.1"/>
    <property type="molecule type" value="Genomic_DNA"/>
</dbReference>
<name>A0A8T0ENW5_ARGBR</name>